<dbReference type="EMBL" id="NWTX01000018">
    <property type="protein sequence ID" value="PST45834.1"/>
    <property type="molecule type" value="Genomic_DNA"/>
</dbReference>
<feature type="domain" description="AAA" evidence="1">
    <location>
        <begin position="22"/>
        <end position="156"/>
    </location>
</feature>
<accession>A0A2T3G8M4</accession>
<gene>
    <name evidence="3" type="ORF">CPA40_09140</name>
</gene>
<comment type="caution">
    <text evidence="3">The sequence shown here is derived from an EMBL/GenBank/DDBJ whole genome shotgun (WGS) entry which is preliminary data.</text>
</comment>
<dbReference type="PANTHER" id="PTHR33295">
    <property type="entry name" value="ATPASE"/>
    <property type="match status" value="1"/>
</dbReference>
<evidence type="ECO:0000259" key="1">
    <source>
        <dbReference type="Pfam" id="PF13173"/>
    </source>
</evidence>
<dbReference type="InterPro" id="IPR027417">
    <property type="entry name" value="P-loop_NTPase"/>
</dbReference>
<dbReference type="Gene3D" id="3.40.50.300">
    <property type="entry name" value="P-loop containing nucleotide triphosphate hydrolases"/>
    <property type="match status" value="1"/>
</dbReference>
<protein>
    <recommendedName>
        <fullName evidence="5">ATP-binding protein</fullName>
    </recommendedName>
</protein>
<keyword evidence="4" id="KW-1185">Reference proteome</keyword>
<dbReference type="Proteomes" id="UP000240228">
    <property type="component" value="Unassembled WGS sequence"/>
</dbReference>
<feature type="domain" description="DUF4143" evidence="2">
    <location>
        <begin position="239"/>
        <end position="396"/>
    </location>
</feature>
<organism evidence="3 4">
    <name type="scientific">Bifidobacterium callitrichos</name>
    <dbReference type="NCBI Taxonomy" id="762209"/>
    <lineage>
        <taxon>Bacteria</taxon>
        <taxon>Bacillati</taxon>
        <taxon>Actinomycetota</taxon>
        <taxon>Actinomycetes</taxon>
        <taxon>Bifidobacteriales</taxon>
        <taxon>Bifidobacteriaceae</taxon>
        <taxon>Bifidobacterium</taxon>
    </lineage>
</organism>
<evidence type="ECO:0008006" key="5">
    <source>
        <dbReference type="Google" id="ProtNLM"/>
    </source>
</evidence>
<dbReference type="PANTHER" id="PTHR33295:SF7">
    <property type="entry name" value="ATPASE"/>
    <property type="match status" value="1"/>
</dbReference>
<dbReference type="InterPro" id="IPR041682">
    <property type="entry name" value="AAA_14"/>
</dbReference>
<reference evidence="3 4" key="2">
    <citation type="submission" date="2018-03" db="EMBL/GenBank/DDBJ databases">
        <title>The comparative genomics of Bifidobacterium callitrichos reflects dietary carbohydrate utilization within the common marmoset gut.</title>
        <authorList>
            <person name="Rani A."/>
        </authorList>
    </citation>
    <scope>NUCLEOTIDE SEQUENCE [LARGE SCALE GENOMIC DNA]</scope>
    <source>
        <strain evidence="3 4">UMA51805</strain>
    </source>
</reference>
<dbReference type="Pfam" id="PF13635">
    <property type="entry name" value="DUF4143"/>
    <property type="match status" value="1"/>
</dbReference>
<proteinExistence type="predicted"/>
<name>A0A2T3G8M4_9BIFI</name>
<sequence>MTYMQRRLADDIRTWALSDDTHPLLIRGARRTGKTYLVEHVAQELFNGDMVKLDLQTDLDTIERIFDVPTSDIDSIVARIREYTGKRCEMGSTLLFFDEIQLSEKALNSLRFFSGTKWKVIATGSLFSVTVKKRRLPFPSGVRQLDLQPLDFEEFLWALDERPLADSIREHADSRTSFILHDKALDLYHRYLTIGGMPKPVDVYRTTHSFDAVTQEQREINETYVNDMTDPDNGISGIAAKRIWDSLPKQLLRSSTKKFKYSDVIRGGRRERLLEPLEWLETAGIVNRNEMTNDMEAPLAPYSDEEGSFFKVYVADTGIMFFKFGIDAHLLLQPETAQLLSSEFRGALAENYVMQSLKANGLDTFYWMSGGKERGELDFVFQNRIGQVIPVEVKSGRNVTAKSLKRFVQTGRSPKAYRLSERDFGSDFVAGTEIPLISLPLYAAFTINGESEDGGLHPPLTIH</sequence>
<evidence type="ECO:0000259" key="2">
    <source>
        <dbReference type="Pfam" id="PF13635"/>
    </source>
</evidence>
<dbReference type="RefSeq" id="WP_107044619.1">
    <property type="nucleotide sequence ID" value="NZ_NWTX01000018.1"/>
</dbReference>
<reference evidence="4" key="1">
    <citation type="submission" date="2017-09" db="EMBL/GenBank/DDBJ databases">
        <authorList>
            <person name="Sela D.A."/>
            <person name="Albert K."/>
        </authorList>
    </citation>
    <scope>NUCLEOTIDE SEQUENCE [LARGE SCALE GENOMIC DNA]</scope>
    <source>
        <strain evidence="4">UMA51805</strain>
    </source>
</reference>
<evidence type="ECO:0000313" key="4">
    <source>
        <dbReference type="Proteomes" id="UP000240228"/>
    </source>
</evidence>
<dbReference type="Pfam" id="PF13173">
    <property type="entry name" value="AAA_14"/>
    <property type="match status" value="1"/>
</dbReference>
<evidence type="ECO:0000313" key="3">
    <source>
        <dbReference type="EMBL" id="PST45834.1"/>
    </source>
</evidence>
<dbReference type="InterPro" id="IPR025420">
    <property type="entry name" value="DUF4143"/>
</dbReference>
<dbReference type="SUPFAM" id="SSF52540">
    <property type="entry name" value="P-loop containing nucleoside triphosphate hydrolases"/>
    <property type="match status" value="1"/>
</dbReference>
<dbReference type="AlphaFoldDB" id="A0A2T3G8M4"/>